<organism evidence="1 2">
    <name type="scientific">Mycolicibacterium komossense</name>
    <dbReference type="NCBI Taxonomy" id="1779"/>
    <lineage>
        <taxon>Bacteria</taxon>
        <taxon>Bacillati</taxon>
        <taxon>Actinomycetota</taxon>
        <taxon>Actinomycetes</taxon>
        <taxon>Mycobacteriales</taxon>
        <taxon>Mycobacteriaceae</taxon>
        <taxon>Mycolicibacterium</taxon>
    </lineage>
</organism>
<evidence type="ECO:0000313" key="2">
    <source>
        <dbReference type="Proteomes" id="UP001526201"/>
    </source>
</evidence>
<keyword evidence="2" id="KW-1185">Reference proteome</keyword>
<gene>
    <name evidence="1" type="ORF">H7J73_19635</name>
</gene>
<protein>
    <submittedName>
        <fullName evidence="1">Uncharacterized protein</fullName>
    </submittedName>
</protein>
<dbReference type="Proteomes" id="UP001526201">
    <property type="component" value="Unassembled WGS sequence"/>
</dbReference>
<proteinExistence type="predicted"/>
<reference evidence="1 2" key="1">
    <citation type="journal article" date="2022" name="BMC Genomics">
        <title>Comparative genome analysis of mycobacteria focusing on tRNA and non-coding RNA.</title>
        <authorList>
            <person name="Behra P.R.K."/>
            <person name="Pettersson B.M.F."/>
            <person name="Ramesh M."/>
            <person name="Das S."/>
            <person name="Dasgupta S."/>
            <person name="Kirsebom L.A."/>
        </authorList>
    </citation>
    <scope>NUCLEOTIDE SEQUENCE [LARGE SCALE GENOMIC DNA]</scope>
    <source>
        <strain evidence="1 2">DSM 44078</strain>
    </source>
</reference>
<comment type="caution">
    <text evidence="1">The sequence shown here is derived from an EMBL/GenBank/DDBJ whole genome shotgun (WGS) entry which is preliminary data.</text>
</comment>
<name>A0ABT3CG59_9MYCO</name>
<accession>A0ABT3CG59</accession>
<dbReference type="EMBL" id="JACKTY010000032">
    <property type="protein sequence ID" value="MCV7228226.1"/>
    <property type="molecule type" value="Genomic_DNA"/>
</dbReference>
<evidence type="ECO:0000313" key="1">
    <source>
        <dbReference type="EMBL" id="MCV7228226.1"/>
    </source>
</evidence>
<sequence>MVKAGLSAEEIASLNARARVVGNRIGWELRFAAAENPDFAGLTAGAKQVFVVGPANVADLVVHDIIEILDGLLRGSRRILDEEVPRLV</sequence>